<accession>A0A5N7D960</accession>
<dbReference type="RefSeq" id="XP_031940290.1">
    <property type="nucleotide sequence ID" value="XM_032082330.1"/>
</dbReference>
<proteinExistence type="predicted"/>
<evidence type="ECO:0000313" key="2">
    <source>
        <dbReference type="Proteomes" id="UP000325579"/>
    </source>
</evidence>
<protein>
    <submittedName>
        <fullName evidence="1">Uncharacterized protein</fullName>
    </submittedName>
</protein>
<dbReference type="EMBL" id="ML736782">
    <property type="protein sequence ID" value="KAE8402971.1"/>
    <property type="molecule type" value="Genomic_DNA"/>
</dbReference>
<organism evidence="1 2">
    <name type="scientific">Aspergillus pseudonomiae</name>
    <dbReference type="NCBI Taxonomy" id="1506151"/>
    <lineage>
        <taxon>Eukaryota</taxon>
        <taxon>Fungi</taxon>
        <taxon>Dikarya</taxon>
        <taxon>Ascomycota</taxon>
        <taxon>Pezizomycotina</taxon>
        <taxon>Eurotiomycetes</taxon>
        <taxon>Eurotiomycetidae</taxon>
        <taxon>Eurotiales</taxon>
        <taxon>Aspergillaceae</taxon>
        <taxon>Aspergillus</taxon>
        <taxon>Aspergillus subgen. Circumdati</taxon>
    </lineage>
</organism>
<dbReference type="OrthoDB" id="4379318at2759"/>
<reference evidence="1 2" key="1">
    <citation type="submission" date="2019-04" db="EMBL/GenBank/DDBJ databases">
        <authorList>
            <consortium name="DOE Joint Genome Institute"/>
            <person name="Mondo S."/>
            <person name="Kjaerbolling I."/>
            <person name="Vesth T."/>
            <person name="Frisvad J.C."/>
            <person name="Nybo J.L."/>
            <person name="Theobald S."/>
            <person name="Kildgaard S."/>
            <person name="Isbrandt T."/>
            <person name="Kuo A."/>
            <person name="Sato A."/>
            <person name="Lyhne E.K."/>
            <person name="Kogle M.E."/>
            <person name="Wiebenga A."/>
            <person name="Kun R.S."/>
            <person name="Lubbers R.J."/>
            <person name="Makela M.R."/>
            <person name="Barry K."/>
            <person name="Chovatia M."/>
            <person name="Clum A."/>
            <person name="Daum C."/>
            <person name="Haridas S."/>
            <person name="He G."/>
            <person name="LaButti K."/>
            <person name="Lipzen A."/>
            <person name="Riley R."/>
            <person name="Salamov A."/>
            <person name="Simmons B.A."/>
            <person name="Magnuson J.K."/>
            <person name="Henrissat B."/>
            <person name="Mortensen U.H."/>
            <person name="Larsen T.O."/>
            <person name="Devries R.P."/>
            <person name="Grigoriev I.V."/>
            <person name="Machida M."/>
            <person name="Baker S.E."/>
            <person name="Andersen M.R."/>
            <person name="Cantor M.N."/>
            <person name="Hua S.X."/>
        </authorList>
    </citation>
    <scope>NUCLEOTIDE SEQUENCE [LARGE SCALE GENOMIC DNA]</scope>
    <source>
        <strain evidence="1 2">CBS 119388</strain>
    </source>
</reference>
<gene>
    <name evidence="1" type="ORF">BDV37DRAFT_251630</name>
</gene>
<dbReference type="Proteomes" id="UP000325579">
    <property type="component" value="Unassembled WGS sequence"/>
</dbReference>
<evidence type="ECO:0000313" key="1">
    <source>
        <dbReference type="EMBL" id="KAE8402971.1"/>
    </source>
</evidence>
<dbReference type="AlphaFoldDB" id="A0A5N7D960"/>
<dbReference type="GeneID" id="43667021"/>
<name>A0A5N7D960_9EURO</name>
<sequence length="98" mass="10812">MGVCYLDSTLYGIRTNDRSGGAFRRGDCYGCTLIPEPHDIAVRRHDVRCTCRTNTQNPVTGAYVTQTTFPIGILPTDSIQDCLLTGVLQDISLMKMVI</sequence>
<keyword evidence="2" id="KW-1185">Reference proteome</keyword>